<dbReference type="EMBL" id="JAELUP010000117">
    <property type="protein sequence ID" value="MBJ6364142.1"/>
    <property type="molecule type" value="Genomic_DNA"/>
</dbReference>
<proteinExistence type="predicted"/>
<dbReference type="AlphaFoldDB" id="A0A934J3M7"/>
<dbReference type="Proteomes" id="UP000640274">
    <property type="component" value="Unassembled WGS sequence"/>
</dbReference>
<name>A0A934J3M7_9BACL</name>
<accession>A0A934J3M7</accession>
<dbReference type="Pfam" id="PF23140">
    <property type="entry name" value="Gp80"/>
    <property type="match status" value="1"/>
</dbReference>
<comment type="caution">
    <text evidence="1">The sequence shown here is derived from an EMBL/GenBank/DDBJ whole genome shotgun (WGS) entry which is preliminary data.</text>
</comment>
<dbReference type="RefSeq" id="WP_199021744.1">
    <property type="nucleotide sequence ID" value="NZ_JAELUP010000117.1"/>
</dbReference>
<reference evidence="1" key="1">
    <citation type="submission" date="2020-12" db="EMBL/GenBank/DDBJ databases">
        <authorList>
            <person name="Huq M.A."/>
        </authorList>
    </citation>
    <scope>NUCLEOTIDE SEQUENCE</scope>
    <source>
        <strain evidence="1">MAHUQ-46</strain>
    </source>
</reference>
<gene>
    <name evidence="1" type="ORF">JFN88_23280</name>
</gene>
<evidence type="ECO:0000313" key="1">
    <source>
        <dbReference type="EMBL" id="MBJ6364142.1"/>
    </source>
</evidence>
<dbReference type="InterPro" id="IPR056908">
    <property type="entry name" value="Gp80-like"/>
</dbReference>
<evidence type="ECO:0000313" key="2">
    <source>
        <dbReference type="Proteomes" id="UP000640274"/>
    </source>
</evidence>
<sequence>MISDWLAQQLLNATLRNTAFTTPATVYIALYTSNPTKADTGTEVTGGAYVRQAVTMSAPTVIDGSYTVRNTSDVPFPVATANWGTLTHFGIRTAATGGNLLYFAPLENSRSIVANDRFTMGQNKALVRFIQP</sequence>
<protein>
    <submittedName>
        <fullName evidence="1">Uncharacterized protein</fullName>
    </submittedName>
</protein>
<organism evidence="1 2">
    <name type="scientific">Paenibacillus roseus</name>
    <dbReference type="NCBI Taxonomy" id="2798579"/>
    <lineage>
        <taxon>Bacteria</taxon>
        <taxon>Bacillati</taxon>
        <taxon>Bacillota</taxon>
        <taxon>Bacilli</taxon>
        <taxon>Bacillales</taxon>
        <taxon>Paenibacillaceae</taxon>
        <taxon>Paenibacillus</taxon>
    </lineage>
</organism>
<keyword evidence="2" id="KW-1185">Reference proteome</keyword>